<dbReference type="OrthoDB" id="7850882at2"/>
<evidence type="ECO:0000313" key="4">
    <source>
        <dbReference type="Proteomes" id="UP000094795"/>
    </source>
</evidence>
<dbReference type="STRING" id="1480615.AWJ14_04095"/>
<evidence type="ECO:0008006" key="5">
    <source>
        <dbReference type="Google" id="ProtNLM"/>
    </source>
</evidence>
<reference evidence="3 4" key="1">
    <citation type="submission" date="2015-12" db="EMBL/GenBank/DDBJ databases">
        <authorList>
            <person name="Shamseldin A."/>
            <person name="Moawad H."/>
            <person name="Abd El-Rahim W.M."/>
            <person name="Sadowsky M.J."/>
        </authorList>
    </citation>
    <scope>NUCLEOTIDE SEQUENCE [LARGE SCALE GENOMIC DNA]</scope>
    <source>
        <strain evidence="3 4">JC234</strain>
    </source>
</reference>
<feature type="signal peptide" evidence="2">
    <location>
        <begin position="1"/>
        <end position="25"/>
    </location>
</feature>
<dbReference type="Pfam" id="PF11064">
    <property type="entry name" value="DUF2865"/>
    <property type="match status" value="1"/>
</dbReference>
<dbReference type="Proteomes" id="UP000094795">
    <property type="component" value="Unassembled WGS sequence"/>
</dbReference>
<evidence type="ECO:0000256" key="2">
    <source>
        <dbReference type="SAM" id="SignalP"/>
    </source>
</evidence>
<accession>A0A1C1YWW9</accession>
<feature type="compositionally biased region" description="Basic and acidic residues" evidence="1">
    <location>
        <begin position="376"/>
        <end position="391"/>
    </location>
</feature>
<dbReference type="AlphaFoldDB" id="A0A1C1YWW9"/>
<evidence type="ECO:0000313" key="3">
    <source>
        <dbReference type="EMBL" id="OCW57975.1"/>
    </source>
</evidence>
<comment type="caution">
    <text evidence="3">The sequence shown here is derived from an EMBL/GenBank/DDBJ whole genome shotgun (WGS) entry which is preliminary data.</text>
</comment>
<dbReference type="RefSeq" id="WP_066178483.1">
    <property type="nucleotide sequence ID" value="NZ_LQZT01000012.1"/>
</dbReference>
<protein>
    <recommendedName>
        <fullName evidence="5">DUF2865 domain-containing protein</fullName>
    </recommendedName>
</protein>
<dbReference type="EMBL" id="LQZT01000012">
    <property type="protein sequence ID" value="OCW57975.1"/>
    <property type="molecule type" value="Genomic_DNA"/>
</dbReference>
<feature type="compositionally biased region" description="Basic and acidic residues" evidence="1">
    <location>
        <begin position="353"/>
        <end position="364"/>
    </location>
</feature>
<proteinExistence type="predicted"/>
<dbReference type="InterPro" id="IPR021293">
    <property type="entry name" value="DUF2865"/>
</dbReference>
<organism evidence="3 4">
    <name type="scientific">Hoeflea olei</name>
    <dbReference type="NCBI Taxonomy" id="1480615"/>
    <lineage>
        <taxon>Bacteria</taxon>
        <taxon>Pseudomonadati</taxon>
        <taxon>Pseudomonadota</taxon>
        <taxon>Alphaproteobacteria</taxon>
        <taxon>Hyphomicrobiales</taxon>
        <taxon>Rhizobiaceae</taxon>
        <taxon>Hoeflea</taxon>
    </lineage>
</organism>
<feature type="chain" id="PRO_5008656433" description="DUF2865 domain-containing protein" evidence="2">
    <location>
        <begin position="26"/>
        <end position="391"/>
    </location>
</feature>
<sequence>MRRAGLSRCVLLIALALAGAGPASAAATCAQLEAQLADITQNSEASANYRRFATAADKQERELGQVESDMKRFGCTSGSIIVVGGRNAEACSKLTTAHRKMLVNLAALERKRDSYSRRSDKVTARRLQAAIKANDCDGKRASVVAAALKGRQDAARAKHNRSPGLVAVLGDSGGRAELRPGTSLTRSNILVEPQAANGGGYRTLCVRSCDGFFFPVSSRAMPSDFARDERTCQMMCPGTPTELYFHSAEGQESADMVSARTRQPYSDMPNAFVYRNADAPMSKACGCNMSAFYKEMERREAILKGEAEPEDAPVTTWVHPSPRPDPGEDPETLLDSETQLSDADVKAVLSASQEERPLDQEQRQVRIVGPTFLPDASEHLDLKSGTDRLIR</sequence>
<keyword evidence="4" id="KW-1185">Reference proteome</keyword>
<name>A0A1C1YWW9_9HYPH</name>
<gene>
    <name evidence="3" type="ORF">AWJ14_04095</name>
</gene>
<keyword evidence="2" id="KW-0732">Signal</keyword>
<feature type="region of interest" description="Disordered" evidence="1">
    <location>
        <begin position="305"/>
        <end position="391"/>
    </location>
</feature>
<evidence type="ECO:0000256" key="1">
    <source>
        <dbReference type="SAM" id="MobiDB-lite"/>
    </source>
</evidence>